<name>A0A5C2H853_9BACT</name>
<evidence type="ECO:0000313" key="1">
    <source>
        <dbReference type="EMBL" id="QEP33396.1"/>
    </source>
</evidence>
<gene>
    <name evidence="1" type="ORF">APAC_0233</name>
</gene>
<protein>
    <submittedName>
        <fullName evidence="1">Uncharacterized protein</fullName>
    </submittedName>
</protein>
<reference evidence="1" key="2">
    <citation type="submission" date="2019-09" db="EMBL/GenBank/DDBJ databases">
        <title>Taxonomic note: a critical rebuttal of the proposed division of the genus Arcobacter into six genera, emended descriptions of Arcobacter anaerophilus and the genus Arcobacter, and an assessment of genus-level boundaries for Epsilonproteobacteria using in silico genomic comparator tools.</title>
        <authorList>
            <person name="On S.L.W."/>
            <person name="Miller W.G."/>
            <person name="Biggs P."/>
            <person name="Cornelius A."/>
            <person name="Vandamme P."/>
        </authorList>
    </citation>
    <scope>NUCLEOTIDE SEQUENCE [LARGE SCALE GENOMIC DNA]</scope>
    <source>
        <strain evidence="1">LMG 26638</strain>
    </source>
</reference>
<proteinExistence type="predicted"/>
<accession>A0A5C2H853</accession>
<keyword evidence="2" id="KW-1185">Reference proteome</keyword>
<dbReference type="EMBL" id="CP035928">
    <property type="protein sequence ID" value="QEP33396.1"/>
    <property type="molecule type" value="Genomic_DNA"/>
</dbReference>
<sequence length="60" mass="7275">MFFYTKQKSNISLISDLTKLPNISYSTSFWEPRVKEYKDFSSIIFINQKNISYMDFVYEK</sequence>
<reference evidence="1" key="1">
    <citation type="submission" date="2019-09" db="EMBL/GenBank/DDBJ databases">
        <title>Complete genome sequencing of four Arcobacter species reveals a diverse suite of mobile elements.</title>
        <authorList>
            <person name="Miller W.G."/>
            <person name="Yee E."/>
            <person name="Bono J.L."/>
        </authorList>
    </citation>
    <scope>NUCLEOTIDE SEQUENCE [LARGE SCALE GENOMIC DNA]</scope>
    <source>
        <strain evidence="1">LMG 26638</strain>
    </source>
</reference>
<dbReference type="AlphaFoldDB" id="A0A5C2H853"/>
<dbReference type="Proteomes" id="UP000322726">
    <property type="component" value="Chromosome"/>
</dbReference>
<organism evidence="1 2">
    <name type="scientific">Malaciobacter pacificus</name>
    <dbReference type="NCBI Taxonomy" id="1080223"/>
    <lineage>
        <taxon>Bacteria</taxon>
        <taxon>Pseudomonadati</taxon>
        <taxon>Campylobacterota</taxon>
        <taxon>Epsilonproteobacteria</taxon>
        <taxon>Campylobacterales</taxon>
        <taxon>Arcobacteraceae</taxon>
        <taxon>Malaciobacter</taxon>
    </lineage>
</organism>
<evidence type="ECO:0000313" key="2">
    <source>
        <dbReference type="Proteomes" id="UP000322726"/>
    </source>
</evidence>
<dbReference type="RefSeq" id="WP_130232369.1">
    <property type="nucleotide sequence ID" value="NZ_BMEF01000001.1"/>
</dbReference>
<dbReference type="KEGG" id="apai:APAC_0233"/>